<sequence>MGETEEEGDGKRTFQEREGPPGAAGEEAGAGAEAAGAAEGAAGAEGAGAARRGAAQGAGGAAGRCARGWGPRPEPLPRVCTSPDDKRGLQR</sequence>
<comment type="caution">
    <text evidence="2">The sequence shown here is derived from an EMBL/GenBank/DDBJ whole genome shotgun (WGS) entry which is preliminary data.</text>
</comment>
<evidence type="ECO:0000256" key="1">
    <source>
        <dbReference type="SAM" id="MobiDB-lite"/>
    </source>
</evidence>
<proteinExistence type="predicted"/>
<evidence type="ECO:0000313" key="2">
    <source>
        <dbReference type="EMBL" id="KAF6504327.1"/>
    </source>
</evidence>
<feature type="compositionally biased region" description="Low complexity" evidence="1">
    <location>
        <begin position="20"/>
        <end position="55"/>
    </location>
</feature>
<keyword evidence="2" id="KW-0808">Transferase</keyword>
<dbReference type="GO" id="GO:0016301">
    <property type="term" value="F:kinase activity"/>
    <property type="evidence" value="ECO:0007669"/>
    <property type="project" value="UniProtKB-KW"/>
</dbReference>
<organism evidence="2 3">
    <name type="scientific">Rousettus aegyptiacus</name>
    <name type="common">Egyptian fruit bat</name>
    <name type="synonym">Pteropus aegyptiacus</name>
    <dbReference type="NCBI Taxonomy" id="9407"/>
    <lineage>
        <taxon>Eukaryota</taxon>
        <taxon>Metazoa</taxon>
        <taxon>Chordata</taxon>
        <taxon>Craniata</taxon>
        <taxon>Vertebrata</taxon>
        <taxon>Euteleostomi</taxon>
        <taxon>Mammalia</taxon>
        <taxon>Eutheria</taxon>
        <taxon>Laurasiatheria</taxon>
        <taxon>Chiroptera</taxon>
        <taxon>Yinpterochiroptera</taxon>
        <taxon>Pteropodoidea</taxon>
        <taxon>Pteropodidae</taxon>
        <taxon>Rousettinae</taxon>
        <taxon>Rousettus</taxon>
    </lineage>
</organism>
<feature type="region of interest" description="Disordered" evidence="1">
    <location>
        <begin position="1"/>
        <end position="91"/>
    </location>
</feature>
<protein>
    <submittedName>
        <fullName evidence="2">Cyclin dependent kinase 11B</fullName>
    </submittedName>
</protein>
<evidence type="ECO:0000313" key="3">
    <source>
        <dbReference type="Proteomes" id="UP000593571"/>
    </source>
</evidence>
<dbReference type="EMBL" id="JACASE010000001">
    <property type="protein sequence ID" value="KAF6504327.1"/>
    <property type="molecule type" value="Genomic_DNA"/>
</dbReference>
<dbReference type="Proteomes" id="UP000593571">
    <property type="component" value="Unassembled WGS sequence"/>
</dbReference>
<accession>A0A7J8K656</accession>
<name>A0A7J8K656_ROUAE</name>
<keyword evidence="3" id="KW-1185">Reference proteome</keyword>
<feature type="compositionally biased region" description="Basic and acidic residues" evidence="1">
    <location>
        <begin position="9"/>
        <end position="19"/>
    </location>
</feature>
<gene>
    <name evidence="2" type="ORF">HJG63_002574</name>
</gene>
<reference evidence="2 3" key="1">
    <citation type="journal article" date="2020" name="Nature">
        <title>Six reference-quality genomes reveal evolution of bat adaptations.</title>
        <authorList>
            <person name="Jebb D."/>
            <person name="Huang Z."/>
            <person name="Pippel M."/>
            <person name="Hughes G.M."/>
            <person name="Lavrichenko K."/>
            <person name="Devanna P."/>
            <person name="Winkler S."/>
            <person name="Jermiin L.S."/>
            <person name="Skirmuntt E.C."/>
            <person name="Katzourakis A."/>
            <person name="Burkitt-Gray L."/>
            <person name="Ray D.A."/>
            <person name="Sullivan K.A.M."/>
            <person name="Roscito J.G."/>
            <person name="Kirilenko B.M."/>
            <person name="Davalos L.M."/>
            <person name="Corthals A.P."/>
            <person name="Power M.L."/>
            <person name="Jones G."/>
            <person name="Ransome R.D."/>
            <person name="Dechmann D.K.N."/>
            <person name="Locatelli A.G."/>
            <person name="Puechmaille S.J."/>
            <person name="Fedrigo O."/>
            <person name="Jarvis E.D."/>
            <person name="Hiller M."/>
            <person name="Vernes S.C."/>
            <person name="Myers E.W."/>
            <person name="Teeling E.C."/>
        </authorList>
    </citation>
    <scope>NUCLEOTIDE SEQUENCE [LARGE SCALE GENOMIC DNA]</scope>
    <source>
        <strain evidence="2">MRouAeg1</strain>
        <tissue evidence="2">Muscle</tissue>
    </source>
</reference>
<dbReference type="AlphaFoldDB" id="A0A7J8K656"/>
<keyword evidence="2" id="KW-0418">Kinase</keyword>